<dbReference type="eggNOG" id="arCOG02691">
    <property type="taxonomic scope" value="Archaea"/>
</dbReference>
<feature type="transmembrane region" description="Helical" evidence="4">
    <location>
        <begin position="338"/>
        <end position="360"/>
    </location>
</feature>
<dbReference type="Proteomes" id="UP000006681">
    <property type="component" value="Chromosome"/>
</dbReference>
<reference evidence="7" key="2">
    <citation type="journal article" date="2010" name="Stand. Genomic Sci.">
        <title>Complete genome sequence of Vulcanisaeta distributa type strain (IC-017T).</title>
        <authorList>
            <person name="Mavromatis K."/>
            <person name="Sikorski J."/>
            <person name="Pabst E."/>
            <person name="Teshima H."/>
            <person name="Lapidus A."/>
            <person name="Lucas S."/>
            <person name="Nolan M."/>
            <person name="Glavina Del Rio T."/>
            <person name="Cheng J."/>
            <person name="Bruce D."/>
            <person name="Goodwin L."/>
            <person name="Pitluck S."/>
            <person name="Liolios K."/>
            <person name="Ivanova N."/>
            <person name="Mikhailova N."/>
            <person name="Pati A."/>
            <person name="Chen A."/>
            <person name="Palaniappan K."/>
            <person name="Land M."/>
            <person name="Hauser L."/>
            <person name="Chang Y."/>
            <person name="Jeffries C."/>
            <person name="Rohde M."/>
            <person name="Spring S."/>
            <person name="Goker M."/>
            <person name="Wirth R."/>
            <person name="Woyke T."/>
            <person name="Bristow J."/>
            <person name="Eisen J."/>
            <person name="Markowitz V."/>
            <person name="Hugenholtz P."/>
            <person name="Klenk H."/>
            <person name="Kyrpides N."/>
        </authorList>
    </citation>
    <scope>NUCLEOTIDE SEQUENCE [LARGE SCALE GENOMIC DNA]</scope>
    <source>
        <strain evidence="7">DSM 14429 / JCM 11212 / NBRC 100878 / IC-017</strain>
    </source>
</reference>
<dbReference type="InterPro" id="IPR036259">
    <property type="entry name" value="MFS_trans_sf"/>
</dbReference>
<evidence type="ECO:0000256" key="2">
    <source>
        <dbReference type="ARBA" id="ARBA00022448"/>
    </source>
</evidence>
<accession>E1QN93</accession>
<evidence type="ECO:0000256" key="3">
    <source>
        <dbReference type="ARBA" id="ARBA00022475"/>
    </source>
</evidence>
<sequence>MHWRFNNVTGRAITEEVNVRAMVGGMLGWMVDVFDLTLVLFIASVLGIYFFPPTNLIARLLFVFASYSLTLLARPLGGIIFGHVADRIGRRLTMMVTLMGLGISSALTGALPTYQEVGLLATVLFVLLRLLVGVFVGGEVSGSHLVAIESSSPRYRGLVSGVIESGYYWGYALAAFTFASLRDYFGTRAFVAYGWRYAFLIGLVVAVVGILLRLTVDEPSIYRELKSAGRVSRAPVIEFFRRGYRDALIALLLLAGIFWVAYATLGFLPTYLQTFLRMPLSTVFWGLTYASLIGGVITIIGGVLSNVIRRKYAFLYYSLIGIILAYPLTVVLRSSFSALVVSAGILTSVMGTGGVMLVYLAELFPTRFRGSAIGFLWNMASIGATAALLTAPFWLRLGLVIGYSVMLIVGFVIAIVGTAITRDNTGIELRRLDEVS</sequence>
<feature type="transmembrane region" description="Helical" evidence="4">
    <location>
        <begin position="158"/>
        <end position="181"/>
    </location>
</feature>
<keyword evidence="3" id="KW-1003">Cell membrane</keyword>
<keyword evidence="2" id="KW-0813">Transport</keyword>
<keyword evidence="7" id="KW-1185">Reference proteome</keyword>
<dbReference type="PANTHER" id="PTHR43045">
    <property type="entry name" value="SHIKIMATE TRANSPORTER"/>
    <property type="match status" value="1"/>
</dbReference>
<dbReference type="EMBL" id="CP002100">
    <property type="protein sequence ID" value="ADN50063.1"/>
    <property type="molecule type" value="Genomic_DNA"/>
</dbReference>
<evidence type="ECO:0000259" key="5">
    <source>
        <dbReference type="PROSITE" id="PS50850"/>
    </source>
</evidence>
<feature type="transmembrane region" description="Helical" evidence="4">
    <location>
        <begin position="372"/>
        <end position="395"/>
    </location>
</feature>
<feature type="domain" description="Major facilitator superfamily (MFS) profile" evidence="5">
    <location>
        <begin position="21"/>
        <end position="422"/>
    </location>
</feature>
<dbReference type="AlphaFoldDB" id="E1QN93"/>
<dbReference type="InterPro" id="IPR020846">
    <property type="entry name" value="MFS_dom"/>
</dbReference>
<feature type="transmembrane region" description="Helical" evidence="4">
    <location>
        <begin position="92"/>
        <end position="111"/>
    </location>
</feature>
<keyword evidence="4" id="KW-0812">Transmembrane</keyword>
<dbReference type="GO" id="GO:0005886">
    <property type="term" value="C:plasma membrane"/>
    <property type="evidence" value="ECO:0007669"/>
    <property type="project" value="UniProtKB-SubCell"/>
</dbReference>
<dbReference type="KEGG" id="vdi:Vdis_0668"/>
<comment type="subcellular location">
    <subcellularLocation>
        <location evidence="1">Cell membrane</location>
        <topology evidence="1">Multi-pass membrane protein</topology>
    </subcellularLocation>
</comment>
<feature type="transmembrane region" description="Helical" evidence="4">
    <location>
        <begin position="401"/>
        <end position="421"/>
    </location>
</feature>
<keyword evidence="4" id="KW-1133">Transmembrane helix</keyword>
<keyword evidence="4" id="KW-0472">Membrane</keyword>
<proteinExistence type="predicted"/>
<dbReference type="PANTHER" id="PTHR43045:SF1">
    <property type="entry name" value="SHIKIMATE TRANSPORTER"/>
    <property type="match status" value="1"/>
</dbReference>
<evidence type="ECO:0000313" key="6">
    <source>
        <dbReference type="EMBL" id="ADN50063.1"/>
    </source>
</evidence>
<dbReference type="Pfam" id="PF07690">
    <property type="entry name" value="MFS_1"/>
    <property type="match status" value="1"/>
</dbReference>
<protein>
    <submittedName>
        <fullName evidence="6">Major facilitator superfamily MFS_1</fullName>
    </submittedName>
</protein>
<dbReference type="STRING" id="572478.Vdis_0668"/>
<feature type="transmembrane region" description="Helical" evidence="4">
    <location>
        <begin position="57"/>
        <end position="80"/>
    </location>
</feature>
<dbReference type="InterPro" id="IPR011701">
    <property type="entry name" value="MFS"/>
</dbReference>
<evidence type="ECO:0000256" key="4">
    <source>
        <dbReference type="SAM" id="Phobius"/>
    </source>
</evidence>
<feature type="transmembrane region" description="Helical" evidence="4">
    <location>
        <begin position="284"/>
        <end position="307"/>
    </location>
</feature>
<feature type="transmembrane region" description="Helical" evidence="4">
    <location>
        <begin position="247"/>
        <end position="272"/>
    </location>
</feature>
<dbReference type="Gene3D" id="1.20.1250.20">
    <property type="entry name" value="MFS general substrate transporter like domains"/>
    <property type="match status" value="1"/>
</dbReference>
<evidence type="ECO:0000256" key="1">
    <source>
        <dbReference type="ARBA" id="ARBA00004651"/>
    </source>
</evidence>
<reference evidence="6 7" key="1">
    <citation type="journal article" date="2010" name="Stand. Genomic Sci.">
        <title>Complete genome sequence of Vulcanisaeta distributa type strain (IC-017).</title>
        <authorList>
            <person name="Mavromatis K."/>
            <person name="Sikorski J."/>
            <person name="Pabst E."/>
            <person name="Teshima H."/>
            <person name="Lapidus A."/>
            <person name="Lucas S."/>
            <person name="Nolan M."/>
            <person name="Glavina Del Rio T."/>
            <person name="Cheng J.F."/>
            <person name="Bruce D."/>
            <person name="Goodwin L."/>
            <person name="Pitluck S."/>
            <person name="Liolios K."/>
            <person name="Ivanova N."/>
            <person name="Mikhailova N."/>
            <person name="Pati A."/>
            <person name="Chen A."/>
            <person name="Palaniappan K."/>
            <person name="Land M."/>
            <person name="Hauser L."/>
            <person name="Chang Y.J."/>
            <person name="Jeffries C.D."/>
            <person name="Rohde M."/>
            <person name="Spring S."/>
            <person name="Goker M."/>
            <person name="Wirth R."/>
            <person name="Woyke T."/>
            <person name="Bristow J."/>
            <person name="Eisen J.A."/>
            <person name="Markowitz V."/>
            <person name="Hugenholtz P."/>
            <person name="Klenk H.P."/>
            <person name="Kyrpides N.C."/>
        </authorList>
    </citation>
    <scope>NUCLEOTIDE SEQUENCE [LARGE SCALE GENOMIC DNA]</scope>
    <source>
        <strain evidence="7">DSM 14429 / JCM 11212 / NBRC 100878 / IC-017</strain>
    </source>
</reference>
<feature type="transmembrane region" description="Helical" evidence="4">
    <location>
        <begin position="29"/>
        <end position="51"/>
    </location>
</feature>
<dbReference type="GO" id="GO:0022857">
    <property type="term" value="F:transmembrane transporter activity"/>
    <property type="evidence" value="ECO:0007669"/>
    <property type="project" value="InterPro"/>
</dbReference>
<feature type="transmembrane region" description="Helical" evidence="4">
    <location>
        <begin position="314"/>
        <end position="332"/>
    </location>
</feature>
<gene>
    <name evidence="6" type="ordered locus">Vdis_0668</name>
</gene>
<feature type="transmembrane region" description="Helical" evidence="4">
    <location>
        <begin position="193"/>
        <end position="216"/>
    </location>
</feature>
<feature type="transmembrane region" description="Helical" evidence="4">
    <location>
        <begin position="117"/>
        <end position="137"/>
    </location>
</feature>
<dbReference type="PROSITE" id="PS50850">
    <property type="entry name" value="MFS"/>
    <property type="match status" value="1"/>
</dbReference>
<dbReference type="HOGENOM" id="CLU_001265_39_5_2"/>
<organism evidence="6 7">
    <name type="scientific">Vulcanisaeta distributa (strain DSM 14429 / JCM 11212 / NBRC 100878 / IC-017)</name>
    <dbReference type="NCBI Taxonomy" id="572478"/>
    <lineage>
        <taxon>Archaea</taxon>
        <taxon>Thermoproteota</taxon>
        <taxon>Thermoprotei</taxon>
        <taxon>Thermoproteales</taxon>
        <taxon>Thermoproteaceae</taxon>
        <taxon>Vulcanisaeta</taxon>
    </lineage>
</organism>
<name>E1QN93_VULDI</name>
<dbReference type="SUPFAM" id="SSF103473">
    <property type="entry name" value="MFS general substrate transporter"/>
    <property type="match status" value="1"/>
</dbReference>
<evidence type="ECO:0000313" key="7">
    <source>
        <dbReference type="Proteomes" id="UP000006681"/>
    </source>
</evidence>